<accession>A0A7X3MLK6</accession>
<keyword evidence="2" id="KW-1185">Reference proteome</keyword>
<reference evidence="1 2" key="1">
    <citation type="submission" date="2019-12" db="EMBL/GenBank/DDBJ databases">
        <title>Sporaefaciens musculi gen. nov., sp. nov., a novel bacterium isolated from the caecum of an obese mouse.</title>
        <authorList>
            <person name="Rasmussen T.S."/>
            <person name="Streidl T."/>
            <person name="Hitch T.C.A."/>
            <person name="Wortmann E."/>
            <person name="Deptula P."/>
            <person name="Hansen M."/>
            <person name="Nielsen D.S."/>
            <person name="Clavel T."/>
            <person name="Vogensen F.K."/>
        </authorList>
    </citation>
    <scope>NUCLEOTIDE SEQUENCE [LARGE SCALE GENOMIC DNA]</scope>
    <source>
        <strain evidence="1 2">WCA-9-b2</strain>
    </source>
</reference>
<protein>
    <submittedName>
        <fullName evidence="1">AAA family ATPase</fullName>
    </submittedName>
</protein>
<evidence type="ECO:0000313" key="2">
    <source>
        <dbReference type="Proteomes" id="UP000460412"/>
    </source>
</evidence>
<gene>
    <name evidence="1" type="ORF">GN277_26060</name>
</gene>
<sequence length="54" mass="6494">MFFMYLASFYNVRLYERETPIIFDEVQLFPRARSANKYLVADGRYDYIETGSLI</sequence>
<dbReference type="EMBL" id="WUQX01000001">
    <property type="protein sequence ID" value="MXP78678.1"/>
    <property type="molecule type" value="Genomic_DNA"/>
</dbReference>
<evidence type="ECO:0000313" key="1">
    <source>
        <dbReference type="EMBL" id="MXP78678.1"/>
    </source>
</evidence>
<name>A0A7X3MLK6_9FIRM</name>
<dbReference type="AlphaFoldDB" id="A0A7X3MLK6"/>
<organism evidence="1 2">
    <name type="scientific">Sporofaciens musculi</name>
    <dbReference type="NCBI Taxonomy" id="2681861"/>
    <lineage>
        <taxon>Bacteria</taxon>
        <taxon>Bacillati</taxon>
        <taxon>Bacillota</taxon>
        <taxon>Clostridia</taxon>
        <taxon>Lachnospirales</taxon>
        <taxon>Lachnospiraceae</taxon>
        <taxon>Sporofaciens</taxon>
    </lineage>
</organism>
<comment type="caution">
    <text evidence="1">The sequence shown here is derived from an EMBL/GenBank/DDBJ whole genome shotgun (WGS) entry which is preliminary data.</text>
</comment>
<dbReference type="Proteomes" id="UP000460412">
    <property type="component" value="Unassembled WGS sequence"/>
</dbReference>
<proteinExistence type="predicted"/>